<comment type="subcellular location">
    <subcellularLocation>
        <location evidence="1 7">Cell outer membrane</location>
        <topology evidence="1 7">Multi-pass membrane protein</topology>
    </subcellularLocation>
</comment>
<dbReference type="Proteomes" id="UP000295292">
    <property type="component" value="Unassembled WGS sequence"/>
</dbReference>
<keyword evidence="8" id="KW-1133">Transmembrane helix</keyword>
<reference evidence="10 11" key="1">
    <citation type="submission" date="2019-03" db="EMBL/GenBank/DDBJ databases">
        <title>Genomic Encyclopedia of Archaeal and Bacterial Type Strains, Phase II (KMG-II): from individual species to whole genera.</title>
        <authorList>
            <person name="Goeker M."/>
        </authorList>
    </citation>
    <scope>NUCLEOTIDE SEQUENCE [LARGE SCALE GENOMIC DNA]</scope>
    <source>
        <strain evidence="10 11">DSM 28353</strain>
    </source>
</reference>
<evidence type="ECO:0000256" key="8">
    <source>
        <dbReference type="SAM" id="Phobius"/>
    </source>
</evidence>
<keyword evidence="6 7" id="KW-0998">Cell outer membrane</keyword>
<dbReference type="InterPro" id="IPR018247">
    <property type="entry name" value="EF_Hand_1_Ca_BS"/>
</dbReference>
<dbReference type="InterPro" id="IPR008969">
    <property type="entry name" value="CarboxyPept-like_regulatory"/>
</dbReference>
<keyword evidence="11" id="KW-1185">Reference proteome</keyword>
<accession>A0A4V3DE90</accession>
<evidence type="ECO:0000256" key="5">
    <source>
        <dbReference type="ARBA" id="ARBA00023136"/>
    </source>
</evidence>
<evidence type="ECO:0000259" key="9">
    <source>
        <dbReference type="Pfam" id="PF07715"/>
    </source>
</evidence>
<dbReference type="InterPro" id="IPR023997">
    <property type="entry name" value="TonB-dep_OMP_SusC/RagA_CS"/>
</dbReference>
<feature type="domain" description="TonB-dependent receptor plug" evidence="9">
    <location>
        <begin position="246"/>
        <end position="353"/>
    </location>
</feature>
<dbReference type="NCBIfam" id="TIGR04057">
    <property type="entry name" value="SusC_RagA_signa"/>
    <property type="match status" value="1"/>
</dbReference>
<protein>
    <submittedName>
        <fullName evidence="10">TonB-linked SusC/RagA family outer membrane protein</fullName>
    </submittedName>
</protein>
<sequence length="1137" mass="127137">MNLKQKFEYCVLQLFSSLHDRIVLTLTSTNFRFIIMRMKIVIMLILISCMKISANVFGQRVNLNEKHTKIASILQKIEKQIGYTFFYNNLDIKGMSPISIHSENEPLKQTLNKLFNGQAMSYEIHDKIIVLKRGENKTRNASADLLSDLKAFQQEIRGQVLDSLQSPIAGVSVRIQGKEIGTVTDREGRFTVQANLGDQVNFSILGYKPYQQTITAYSPLVIILAADNSTLSEVVVLGFGQTQKKIAQTGAIASIGLKELKQSPTANVTNALAGRLPGLTAIQISGEPGNDRSQLLIRGRASFNGAEPLITIDGVQKDYSAIGLLDVNEIENVTILKDASATAIYGVKGANGVIIVTTRRGKEGKPTIGASVQTAVQNSIRLPKYLGSYEYALLANEAYLNDNPMGTAPYNSEALEAYRTGSDPLKYPNIDWFDAMMKPALQTQANFNIGGGSALARYFVNIGFTDQGGIYKTTENKQYNPRSNFKRYNFRSNIDVDFSPNFSMGLNLYGAIENKRDPNVSVPDLFWTLNQLPPNAFPIMYPTGFYAENGFFLNPARLLNETGYRESYNSSLSGMLSATRKLNFITEGLSVKGNYSFDGYFQNNFSRLKQVRRAVYKGSGDYNDENNYTYLGSDIPLSAPTSIFNQNRDIWMDVSLNYQRKFANHDVTGLLLVNRTQKVLGNTIPYVSQGIVSRLTYNYMYKYFFEANVGYNGTDNFAADKRYGIFPAFSAGWVLSEESFLKQNTVVSFLKLRGSYGLTGSDLLNGRRWLFNSEFIRNQASGYLFGEQLYGVEGIYEGAMANPDVTWETAKKANVGVELKLWNDLFSVTADVFSEKRNNILITRSSVPGLIGMSGANLPPANFGKVDNAGFEFEVGHKNRINALSYFINANMSYAKNKIIFMDEENKPYDYMRATGKSLGQIMGLEAIGFFKDEMDIRLSPSQYGKLIPGDVKYRDRNGDGVIDDNDMGPIGKSNIPEYFFGISGGVNWKNFDLSFLFQGAGNSSRTLVGGMAWEFYEGGKVREEHLNRWTPENAENATWPALHYGGNSNNHRSSSFFLEDNSYIRLKNLELGYTFKDVPFIKKANLSSIRIYANGMNLYTWTRAQKMMDPEYWAANTIGAIYPAQRIMNFGLTVGF</sequence>
<evidence type="ECO:0000256" key="4">
    <source>
        <dbReference type="ARBA" id="ARBA00022692"/>
    </source>
</evidence>
<name>A0A4V3DE90_9SPHI</name>
<dbReference type="NCBIfam" id="TIGR04056">
    <property type="entry name" value="OMP_RagA_SusC"/>
    <property type="match status" value="1"/>
</dbReference>
<dbReference type="PROSITE" id="PS00018">
    <property type="entry name" value="EF_HAND_1"/>
    <property type="match status" value="1"/>
</dbReference>
<keyword evidence="5 7" id="KW-0472">Membrane</keyword>
<comment type="similarity">
    <text evidence="7">Belongs to the TonB-dependent receptor family.</text>
</comment>
<evidence type="ECO:0000256" key="2">
    <source>
        <dbReference type="ARBA" id="ARBA00022448"/>
    </source>
</evidence>
<gene>
    <name evidence="10" type="ORF">CLV99_1625</name>
</gene>
<dbReference type="InterPro" id="IPR012910">
    <property type="entry name" value="Plug_dom"/>
</dbReference>
<dbReference type="AlphaFoldDB" id="A0A4V3DE90"/>
<evidence type="ECO:0000256" key="7">
    <source>
        <dbReference type="PROSITE-ProRule" id="PRU01360"/>
    </source>
</evidence>
<keyword evidence="2 7" id="KW-0813">Transport</keyword>
<dbReference type="InterPro" id="IPR036942">
    <property type="entry name" value="Beta-barrel_TonB_sf"/>
</dbReference>
<feature type="transmembrane region" description="Helical" evidence="8">
    <location>
        <begin position="40"/>
        <end position="58"/>
    </location>
</feature>
<dbReference type="PROSITE" id="PS52016">
    <property type="entry name" value="TONB_DEPENDENT_REC_3"/>
    <property type="match status" value="1"/>
</dbReference>
<dbReference type="SUPFAM" id="SSF56935">
    <property type="entry name" value="Porins"/>
    <property type="match status" value="1"/>
</dbReference>
<evidence type="ECO:0000256" key="3">
    <source>
        <dbReference type="ARBA" id="ARBA00022452"/>
    </source>
</evidence>
<evidence type="ECO:0000256" key="6">
    <source>
        <dbReference type="ARBA" id="ARBA00023237"/>
    </source>
</evidence>
<dbReference type="FunFam" id="2.170.130.10:FF:000003">
    <property type="entry name" value="SusC/RagA family TonB-linked outer membrane protein"/>
    <property type="match status" value="1"/>
</dbReference>
<dbReference type="Gene3D" id="2.40.170.20">
    <property type="entry name" value="TonB-dependent receptor, beta-barrel domain"/>
    <property type="match status" value="1"/>
</dbReference>
<dbReference type="InterPro" id="IPR037066">
    <property type="entry name" value="Plug_dom_sf"/>
</dbReference>
<dbReference type="InterPro" id="IPR023996">
    <property type="entry name" value="TonB-dep_OMP_SusC/RagA"/>
</dbReference>
<dbReference type="Pfam" id="PF07715">
    <property type="entry name" value="Plug"/>
    <property type="match status" value="1"/>
</dbReference>
<dbReference type="Pfam" id="PF13715">
    <property type="entry name" value="CarbopepD_reg_2"/>
    <property type="match status" value="1"/>
</dbReference>
<organism evidence="10 11">
    <name type="scientific">Sphingobacterium yanglingense</name>
    <dbReference type="NCBI Taxonomy" id="1437280"/>
    <lineage>
        <taxon>Bacteria</taxon>
        <taxon>Pseudomonadati</taxon>
        <taxon>Bacteroidota</taxon>
        <taxon>Sphingobacteriia</taxon>
        <taxon>Sphingobacteriales</taxon>
        <taxon>Sphingobacteriaceae</taxon>
        <taxon>Sphingobacterium</taxon>
    </lineage>
</organism>
<proteinExistence type="inferred from homology"/>
<comment type="caution">
    <text evidence="10">The sequence shown here is derived from an EMBL/GenBank/DDBJ whole genome shotgun (WGS) entry which is preliminary data.</text>
</comment>
<keyword evidence="4 7" id="KW-0812">Transmembrane</keyword>
<dbReference type="GO" id="GO:0009279">
    <property type="term" value="C:cell outer membrane"/>
    <property type="evidence" value="ECO:0007669"/>
    <property type="project" value="UniProtKB-SubCell"/>
</dbReference>
<dbReference type="OrthoDB" id="9768177at2"/>
<dbReference type="EMBL" id="SNYV01000011">
    <property type="protein sequence ID" value="TDQ80169.1"/>
    <property type="molecule type" value="Genomic_DNA"/>
</dbReference>
<dbReference type="Gene3D" id="2.60.40.1120">
    <property type="entry name" value="Carboxypeptidase-like, regulatory domain"/>
    <property type="match status" value="1"/>
</dbReference>
<keyword evidence="3 7" id="KW-1134">Transmembrane beta strand</keyword>
<dbReference type="InterPro" id="IPR039426">
    <property type="entry name" value="TonB-dep_rcpt-like"/>
</dbReference>
<evidence type="ECO:0000313" key="10">
    <source>
        <dbReference type="EMBL" id="TDQ80169.1"/>
    </source>
</evidence>
<dbReference type="SUPFAM" id="SSF49464">
    <property type="entry name" value="Carboxypeptidase regulatory domain-like"/>
    <property type="match status" value="1"/>
</dbReference>
<dbReference type="Gene3D" id="2.170.130.10">
    <property type="entry name" value="TonB-dependent receptor, plug domain"/>
    <property type="match status" value="1"/>
</dbReference>
<evidence type="ECO:0000256" key="1">
    <source>
        <dbReference type="ARBA" id="ARBA00004571"/>
    </source>
</evidence>
<evidence type="ECO:0000313" key="11">
    <source>
        <dbReference type="Proteomes" id="UP000295292"/>
    </source>
</evidence>